<dbReference type="Proteomes" id="UP001175228">
    <property type="component" value="Unassembled WGS sequence"/>
</dbReference>
<evidence type="ECO:0000313" key="1">
    <source>
        <dbReference type="EMBL" id="KAK0501734.1"/>
    </source>
</evidence>
<name>A0AA39UXC7_9AGAR</name>
<proteinExistence type="predicted"/>
<dbReference type="AlphaFoldDB" id="A0AA39UXC7"/>
<dbReference type="EMBL" id="JAUEPU010000006">
    <property type="protein sequence ID" value="KAK0501734.1"/>
    <property type="molecule type" value="Genomic_DNA"/>
</dbReference>
<protein>
    <recommendedName>
        <fullName evidence="3">Protein kinase domain-containing protein</fullName>
    </recommendedName>
</protein>
<accession>A0AA39UXC7</accession>
<gene>
    <name evidence="1" type="ORF">EDD18DRAFT_1054750</name>
</gene>
<feature type="non-terminal residue" evidence="1">
    <location>
        <position position="82"/>
    </location>
</feature>
<evidence type="ECO:0000313" key="2">
    <source>
        <dbReference type="Proteomes" id="UP001175228"/>
    </source>
</evidence>
<comment type="caution">
    <text evidence="1">The sequence shown here is derived from an EMBL/GenBank/DDBJ whole genome shotgun (WGS) entry which is preliminary data.</text>
</comment>
<sequence length="82" mass="9731">PRYYLIDFGQVRRYDPADGVLRGADKMAPEHCNLEAPTERDLFLTDIFYLENMPREHFSDVRLDFLRLLVEDMIKESPSERP</sequence>
<feature type="non-terminal residue" evidence="1">
    <location>
        <position position="1"/>
    </location>
</feature>
<evidence type="ECO:0008006" key="3">
    <source>
        <dbReference type="Google" id="ProtNLM"/>
    </source>
</evidence>
<keyword evidence="2" id="KW-1185">Reference proteome</keyword>
<reference evidence="1" key="1">
    <citation type="submission" date="2023-06" db="EMBL/GenBank/DDBJ databases">
        <authorList>
            <consortium name="Lawrence Berkeley National Laboratory"/>
            <person name="Ahrendt S."/>
            <person name="Sahu N."/>
            <person name="Indic B."/>
            <person name="Wong-Bajracharya J."/>
            <person name="Merenyi Z."/>
            <person name="Ke H.-M."/>
            <person name="Monk M."/>
            <person name="Kocsube S."/>
            <person name="Drula E."/>
            <person name="Lipzen A."/>
            <person name="Balint B."/>
            <person name="Henrissat B."/>
            <person name="Andreopoulos B."/>
            <person name="Martin F.M."/>
            <person name="Harder C.B."/>
            <person name="Rigling D."/>
            <person name="Ford K.L."/>
            <person name="Foster G.D."/>
            <person name="Pangilinan J."/>
            <person name="Papanicolaou A."/>
            <person name="Barry K."/>
            <person name="LaButti K."/>
            <person name="Viragh M."/>
            <person name="Koriabine M."/>
            <person name="Yan M."/>
            <person name="Riley R."/>
            <person name="Champramary S."/>
            <person name="Plett K.L."/>
            <person name="Tsai I.J."/>
            <person name="Slot J."/>
            <person name="Sipos G."/>
            <person name="Plett J."/>
            <person name="Nagy L.G."/>
            <person name="Grigoriev I.V."/>
        </authorList>
    </citation>
    <scope>NUCLEOTIDE SEQUENCE</scope>
    <source>
        <strain evidence="1">HWK02</strain>
    </source>
</reference>
<organism evidence="1 2">
    <name type="scientific">Armillaria luteobubalina</name>
    <dbReference type="NCBI Taxonomy" id="153913"/>
    <lineage>
        <taxon>Eukaryota</taxon>
        <taxon>Fungi</taxon>
        <taxon>Dikarya</taxon>
        <taxon>Basidiomycota</taxon>
        <taxon>Agaricomycotina</taxon>
        <taxon>Agaricomycetes</taxon>
        <taxon>Agaricomycetidae</taxon>
        <taxon>Agaricales</taxon>
        <taxon>Marasmiineae</taxon>
        <taxon>Physalacriaceae</taxon>
        <taxon>Armillaria</taxon>
    </lineage>
</organism>